<dbReference type="InterPro" id="IPR036890">
    <property type="entry name" value="HATPase_C_sf"/>
</dbReference>
<dbReference type="PROSITE" id="PS01124">
    <property type="entry name" value="HTH_ARAC_FAMILY_2"/>
    <property type="match status" value="1"/>
</dbReference>
<dbReference type="EMBL" id="VFJE01000056">
    <property type="protein sequence ID" value="TPD65385.1"/>
    <property type="molecule type" value="Genomic_DNA"/>
</dbReference>
<sequence>MAKFAFYFIIVFSIVFPQQLRSQNTADSLHTLIKKADGLKKGELNLELARHFLPSNQDSCLYYSQAAQKIGQNIKDHSVVIRSYALMGEAYQKQNKMKEAISSYQEGLKLAEKHNEKSLAGTIYNGIGTCYFYLNDPKKAEQYLKQAAQAKKEANDYQYYSFIAANLAALQIMNQSFGEAIHTLKDAEKTLLKNKQDKYLATVYNSLGAAYQGTKSDSCVYYYEKGLELSEKNKDHLTMMTTHQNLGDYYLEKKNYNKAVEYMKKAIAVNELRPEDQYKPALFERISVLYESMGDFKNAYHYKKLENEARQRLFTAAKQKEIEELEIKYQSEKKEKEIQVHKHEAEKAKSERTALLFGSILLFLVAGFIIYLIFQRRKITQKFEQEKLRMFENILHEIKTPLTLIDGPIQIMKQRSDSSNEEQLGLMERNSKKLMSLVAELLDASKLGRGSFQLHYTNGLVDDFIENTIDTFTSEAKSKDIQITHIKNNVEKHYSFPSNALEKILSNLIGNAVKYCTPKAKIQVASQIEQGRLNISVSDTGPGIPKKEQKKVFRRFFRGNQVSDANGTGIGLSLVKELVDLVQGTIHLESNSSGTTFMVSLPVQEATNVIDSTIQNESAPILLLVEDDADTAAFSIGVLKENFQIIHAKNGQQALDLIRENLPDIVLSDVMMPEKDGIELLKDIRSEELTNHLPVVLFSAKASLESRLEGLQHGADAYISKPFSPEELKLTIKNLFTTVQRNKEAYKEAIHSEKIFEERIKSPNAYVNKVIGCIVNNIDNQDYSVNELSDNMSVSRSQLHRKLVALTGFSTTNFISMIRLEKAKDLLLNNEGNITEIAYKCGFNSQSYFTKSFTEYFGKSPSQVLKNQ</sequence>
<dbReference type="Proteomes" id="UP000319175">
    <property type="component" value="Unassembled WGS sequence"/>
</dbReference>
<keyword evidence="8" id="KW-0902">Two-component regulatory system</keyword>
<accession>A0A501PYR5</accession>
<dbReference type="SUPFAM" id="SSF52172">
    <property type="entry name" value="CheY-like"/>
    <property type="match status" value="1"/>
</dbReference>
<dbReference type="CDD" id="cd00075">
    <property type="entry name" value="HATPase"/>
    <property type="match status" value="1"/>
</dbReference>
<dbReference type="Pfam" id="PF00512">
    <property type="entry name" value="HisKA"/>
    <property type="match status" value="1"/>
</dbReference>
<comment type="catalytic activity">
    <reaction evidence="1">
        <text>ATP + protein L-histidine = ADP + protein N-phospho-L-histidine.</text>
        <dbReference type="EC" id="2.7.13.3"/>
    </reaction>
</comment>
<dbReference type="InterPro" id="IPR018062">
    <property type="entry name" value="HTH_AraC-typ_CS"/>
</dbReference>
<evidence type="ECO:0000256" key="15">
    <source>
        <dbReference type="SAM" id="Phobius"/>
    </source>
</evidence>
<feature type="repeat" description="TPR" evidence="13">
    <location>
        <begin position="81"/>
        <end position="114"/>
    </location>
</feature>
<dbReference type="InterPro" id="IPR003661">
    <property type="entry name" value="HisK_dim/P_dom"/>
</dbReference>
<keyword evidence="7" id="KW-0067">ATP-binding</keyword>
<evidence type="ECO:0000313" key="20">
    <source>
        <dbReference type="Proteomes" id="UP000319175"/>
    </source>
</evidence>
<dbReference type="PANTHER" id="PTHR43547">
    <property type="entry name" value="TWO-COMPONENT HISTIDINE KINASE"/>
    <property type="match status" value="1"/>
</dbReference>
<evidence type="ECO:0000259" key="17">
    <source>
        <dbReference type="PROSITE" id="PS50109"/>
    </source>
</evidence>
<dbReference type="GO" id="GO:0000155">
    <property type="term" value="F:phosphorelay sensor kinase activity"/>
    <property type="evidence" value="ECO:0007669"/>
    <property type="project" value="InterPro"/>
</dbReference>
<evidence type="ECO:0000256" key="3">
    <source>
        <dbReference type="ARBA" id="ARBA00022553"/>
    </source>
</evidence>
<keyword evidence="15" id="KW-0812">Transmembrane</keyword>
<keyword evidence="5" id="KW-0547">Nucleotide-binding</keyword>
<dbReference type="PRINTS" id="PR00344">
    <property type="entry name" value="BCTRLSENSOR"/>
</dbReference>
<feature type="coiled-coil region" evidence="14">
    <location>
        <begin position="315"/>
        <end position="353"/>
    </location>
</feature>
<dbReference type="InterPro" id="IPR001789">
    <property type="entry name" value="Sig_transdc_resp-reg_receiver"/>
</dbReference>
<dbReference type="SMART" id="SM00448">
    <property type="entry name" value="REC"/>
    <property type="match status" value="1"/>
</dbReference>
<feature type="domain" description="Response regulatory" evidence="18">
    <location>
        <begin position="621"/>
        <end position="736"/>
    </location>
</feature>
<keyword evidence="11" id="KW-0804">Transcription</keyword>
<evidence type="ECO:0000256" key="2">
    <source>
        <dbReference type="ARBA" id="ARBA00012438"/>
    </source>
</evidence>
<dbReference type="InterPro" id="IPR003594">
    <property type="entry name" value="HATPase_dom"/>
</dbReference>
<keyword evidence="9" id="KW-0805">Transcription regulation</keyword>
<dbReference type="InterPro" id="IPR009057">
    <property type="entry name" value="Homeodomain-like_sf"/>
</dbReference>
<evidence type="ECO:0000256" key="13">
    <source>
        <dbReference type="PROSITE-ProRule" id="PRU00339"/>
    </source>
</evidence>
<dbReference type="InterPro" id="IPR018060">
    <property type="entry name" value="HTH_AraC"/>
</dbReference>
<evidence type="ECO:0000256" key="12">
    <source>
        <dbReference type="PROSITE-ProRule" id="PRU00169"/>
    </source>
</evidence>
<evidence type="ECO:0000256" key="8">
    <source>
        <dbReference type="ARBA" id="ARBA00023012"/>
    </source>
</evidence>
<evidence type="ECO:0000256" key="1">
    <source>
        <dbReference type="ARBA" id="ARBA00000085"/>
    </source>
</evidence>
<dbReference type="InterPro" id="IPR004358">
    <property type="entry name" value="Sig_transdc_His_kin-like_C"/>
</dbReference>
<dbReference type="PROSITE" id="PS50110">
    <property type="entry name" value="RESPONSE_REGULATORY"/>
    <property type="match status" value="1"/>
</dbReference>
<dbReference type="InterPro" id="IPR011006">
    <property type="entry name" value="CheY-like_superfamily"/>
</dbReference>
<comment type="caution">
    <text evidence="19">The sequence shown here is derived from an EMBL/GenBank/DDBJ whole genome shotgun (WGS) entry which is preliminary data.</text>
</comment>
<name>A0A501PYR5_9FLAO</name>
<dbReference type="InterPro" id="IPR011990">
    <property type="entry name" value="TPR-like_helical_dom_sf"/>
</dbReference>
<dbReference type="CDD" id="cd17574">
    <property type="entry name" value="REC_OmpR"/>
    <property type="match status" value="1"/>
</dbReference>
<evidence type="ECO:0000256" key="7">
    <source>
        <dbReference type="ARBA" id="ARBA00022840"/>
    </source>
</evidence>
<evidence type="ECO:0000256" key="9">
    <source>
        <dbReference type="ARBA" id="ARBA00023015"/>
    </source>
</evidence>
<keyword evidence="4" id="KW-0808">Transferase</keyword>
<evidence type="ECO:0000256" key="11">
    <source>
        <dbReference type="ARBA" id="ARBA00023163"/>
    </source>
</evidence>
<evidence type="ECO:0000313" key="19">
    <source>
        <dbReference type="EMBL" id="TPD65385.1"/>
    </source>
</evidence>
<evidence type="ECO:0000256" key="6">
    <source>
        <dbReference type="ARBA" id="ARBA00022777"/>
    </source>
</evidence>
<feature type="repeat" description="TPR" evidence="13">
    <location>
        <begin position="240"/>
        <end position="273"/>
    </location>
</feature>
<dbReference type="InterPro" id="IPR005467">
    <property type="entry name" value="His_kinase_dom"/>
</dbReference>
<evidence type="ECO:0000256" key="14">
    <source>
        <dbReference type="SAM" id="Coils"/>
    </source>
</evidence>
<evidence type="ECO:0000259" key="16">
    <source>
        <dbReference type="PROSITE" id="PS01124"/>
    </source>
</evidence>
<gene>
    <name evidence="19" type="ORF">FJA49_14395</name>
</gene>
<proteinExistence type="predicted"/>
<keyword evidence="15" id="KW-1133">Transmembrane helix</keyword>
<evidence type="ECO:0000256" key="10">
    <source>
        <dbReference type="ARBA" id="ARBA00023125"/>
    </source>
</evidence>
<dbReference type="SMART" id="SM00387">
    <property type="entry name" value="HATPase_c"/>
    <property type="match status" value="1"/>
</dbReference>
<dbReference type="OrthoDB" id="1522078at2"/>
<protein>
    <recommendedName>
        <fullName evidence="2">histidine kinase</fullName>
        <ecNumber evidence="2">2.7.13.3</ecNumber>
    </recommendedName>
</protein>
<dbReference type="SMART" id="SM00342">
    <property type="entry name" value="HTH_ARAC"/>
    <property type="match status" value="1"/>
</dbReference>
<dbReference type="PANTHER" id="PTHR43547:SF2">
    <property type="entry name" value="HYBRID SIGNAL TRANSDUCTION HISTIDINE KINASE C"/>
    <property type="match status" value="1"/>
</dbReference>
<dbReference type="InterPro" id="IPR036097">
    <property type="entry name" value="HisK_dim/P_sf"/>
</dbReference>
<dbReference type="Gene3D" id="1.10.287.130">
    <property type="match status" value="1"/>
</dbReference>
<feature type="transmembrane region" description="Helical" evidence="15">
    <location>
        <begin position="354"/>
        <end position="374"/>
    </location>
</feature>
<keyword evidence="6" id="KW-0418">Kinase</keyword>
<dbReference type="Gene3D" id="1.10.10.60">
    <property type="entry name" value="Homeodomain-like"/>
    <property type="match status" value="1"/>
</dbReference>
<dbReference type="SMART" id="SM00028">
    <property type="entry name" value="TPR"/>
    <property type="match status" value="4"/>
</dbReference>
<dbReference type="PROSITE" id="PS00041">
    <property type="entry name" value="HTH_ARAC_FAMILY_1"/>
    <property type="match status" value="1"/>
</dbReference>
<dbReference type="PROSITE" id="PS50109">
    <property type="entry name" value="HIS_KIN"/>
    <property type="match status" value="1"/>
</dbReference>
<dbReference type="RefSeq" id="WP_140001626.1">
    <property type="nucleotide sequence ID" value="NZ_VFJE01000056.1"/>
</dbReference>
<dbReference type="Pfam" id="PF00072">
    <property type="entry name" value="Response_reg"/>
    <property type="match status" value="1"/>
</dbReference>
<keyword evidence="10" id="KW-0238">DNA-binding</keyword>
<dbReference type="SUPFAM" id="SSF55874">
    <property type="entry name" value="ATPase domain of HSP90 chaperone/DNA topoisomerase II/histidine kinase"/>
    <property type="match status" value="1"/>
</dbReference>
<dbReference type="Gene3D" id="1.25.40.10">
    <property type="entry name" value="Tetratricopeptide repeat domain"/>
    <property type="match status" value="2"/>
</dbReference>
<evidence type="ECO:0000256" key="5">
    <source>
        <dbReference type="ARBA" id="ARBA00022741"/>
    </source>
</evidence>
<dbReference type="SUPFAM" id="SSF48452">
    <property type="entry name" value="TPR-like"/>
    <property type="match status" value="2"/>
</dbReference>
<keyword evidence="14" id="KW-0175">Coiled coil</keyword>
<dbReference type="Gene3D" id="3.30.565.10">
    <property type="entry name" value="Histidine kinase-like ATPase, C-terminal domain"/>
    <property type="match status" value="1"/>
</dbReference>
<keyword evidence="13" id="KW-0802">TPR repeat</keyword>
<dbReference type="EC" id="2.7.13.3" evidence="2"/>
<keyword evidence="20" id="KW-1185">Reference proteome</keyword>
<dbReference type="CDD" id="cd00082">
    <property type="entry name" value="HisKA"/>
    <property type="match status" value="1"/>
</dbReference>
<dbReference type="AlphaFoldDB" id="A0A501PYR5"/>
<feature type="modified residue" description="4-aspartylphosphate" evidence="12">
    <location>
        <position position="669"/>
    </location>
</feature>
<dbReference type="FunFam" id="3.30.565.10:FF:000037">
    <property type="entry name" value="Hybrid sensor histidine kinase/response regulator"/>
    <property type="match status" value="1"/>
</dbReference>
<dbReference type="GO" id="GO:0005524">
    <property type="term" value="F:ATP binding"/>
    <property type="evidence" value="ECO:0007669"/>
    <property type="project" value="UniProtKB-KW"/>
</dbReference>
<dbReference type="Gene3D" id="3.40.50.2300">
    <property type="match status" value="1"/>
</dbReference>
<dbReference type="SUPFAM" id="SSF47384">
    <property type="entry name" value="Homodimeric domain of signal transducing histidine kinase"/>
    <property type="match status" value="1"/>
</dbReference>
<dbReference type="Pfam" id="PF13181">
    <property type="entry name" value="TPR_8"/>
    <property type="match status" value="2"/>
</dbReference>
<dbReference type="Pfam" id="PF02518">
    <property type="entry name" value="HATPase_c"/>
    <property type="match status" value="1"/>
</dbReference>
<dbReference type="GO" id="GO:0003700">
    <property type="term" value="F:DNA-binding transcription factor activity"/>
    <property type="evidence" value="ECO:0007669"/>
    <property type="project" value="InterPro"/>
</dbReference>
<keyword evidence="15" id="KW-0472">Membrane</keyword>
<feature type="domain" description="HTH araC/xylS-type" evidence="16">
    <location>
        <begin position="768"/>
        <end position="867"/>
    </location>
</feature>
<dbReference type="Pfam" id="PF13424">
    <property type="entry name" value="TPR_12"/>
    <property type="match status" value="1"/>
</dbReference>
<dbReference type="InterPro" id="IPR019734">
    <property type="entry name" value="TPR_rpt"/>
</dbReference>
<dbReference type="GO" id="GO:0043565">
    <property type="term" value="F:sequence-specific DNA binding"/>
    <property type="evidence" value="ECO:0007669"/>
    <property type="project" value="InterPro"/>
</dbReference>
<dbReference type="SUPFAM" id="SSF46689">
    <property type="entry name" value="Homeodomain-like"/>
    <property type="match status" value="1"/>
</dbReference>
<organism evidence="19 20">
    <name type="scientific">Flavobacterium microcysteis</name>
    <dbReference type="NCBI Taxonomy" id="2596891"/>
    <lineage>
        <taxon>Bacteria</taxon>
        <taxon>Pseudomonadati</taxon>
        <taxon>Bacteroidota</taxon>
        <taxon>Flavobacteriia</taxon>
        <taxon>Flavobacteriales</taxon>
        <taxon>Flavobacteriaceae</taxon>
        <taxon>Flavobacterium</taxon>
    </lineage>
</organism>
<keyword evidence="3 12" id="KW-0597">Phosphoprotein</keyword>
<dbReference type="PROSITE" id="PS50005">
    <property type="entry name" value="TPR"/>
    <property type="match status" value="2"/>
</dbReference>
<dbReference type="Pfam" id="PF12833">
    <property type="entry name" value="HTH_18"/>
    <property type="match status" value="1"/>
</dbReference>
<dbReference type="SMART" id="SM00388">
    <property type="entry name" value="HisKA"/>
    <property type="match status" value="1"/>
</dbReference>
<reference evidence="19 20" key="2">
    <citation type="submission" date="2019-06" db="EMBL/GenBank/DDBJ databases">
        <authorList>
            <person name="Seo Y."/>
        </authorList>
    </citation>
    <scope>NUCLEOTIDE SEQUENCE [LARGE SCALE GENOMIC DNA]</scope>
    <source>
        <strain evidence="19 20">MaA-Y11</strain>
    </source>
</reference>
<feature type="domain" description="Histidine kinase" evidence="17">
    <location>
        <begin position="393"/>
        <end position="605"/>
    </location>
</feature>
<evidence type="ECO:0000259" key="18">
    <source>
        <dbReference type="PROSITE" id="PS50110"/>
    </source>
</evidence>
<evidence type="ECO:0000256" key="4">
    <source>
        <dbReference type="ARBA" id="ARBA00022679"/>
    </source>
</evidence>
<reference evidence="19 20" key="1">
    <citation type="submission" date="2019-06" db="EMBL/GenBank/DDBJ databases">
        <title>Flavobacterium sp. MaA-Y11 from geoumgang.</title>
        <authorList>
            <person name="Jeong S."/>
        </authorList>
    </citation>
    <scope>NUCLEOTIDE SEQUENCE [LARGE SCALE GENOMIC DNA]</scope>
    <source>
        <strain evidence="19 20">MaA-Y11</strain>
    </source>
</reference>